<reference evidence="2 3" key="1">
    <citation type="journal article" date="2010" name="Nature">
        <title>The Ectocarpus genome and the independent evolution of multicellularity in brown algae.</title>
        <authorList>
            <person name="Cock J.M."/>
            <person name="Sterck L."/>
            <person name="Rouze P."/>
            <person name="Scornet D."/>
            <person name="Allen A.E."/>
            <person name="Amoutzias G."/>
            <person name="Anthouard V."/>
            <person name="Artiguenave F."/>
            <person name="Aury J.M."/>
            <person name="Badger J.H."/>
            <person name="Beszteri B."/>
            <person name="Billiau K."/>
            <person name="Bonnet E."/>
            <person name="Bothwell J.H."/>
            <person name="Bowler C."/>
            <person name="Boyen C."/>
            <person name="Brownlee C."/>
            <person name="Carrano C.J."/>
            <person name="Charrier B."/>
            <person name="Cho G.Y."/>
            <person name="Coelho S.M."/>
            <person name="Collen J."/>
            <person name="Corre E."/>
            <person name="Da Silva C."/>
            <person name="Delage L."/>
            <person name="Delaroque N."/>
            <person name="Dittami S.M."/>
            <person name="Doulbeau S."/>
            <person name="Elias M."/>
            <person name="Farnham G."/>
            <person name="Gachon C.M."/>
            <person name="Gschloessl B."/>
            <person name="Heesch S."/>
            <person name="Jabbari K."/>
            <person name="Jubin C."/>
            <person name="Kawai H."/>
            <person name="Kimura K."/>
            <person name="Kloareg B."/>
            <person name="Kupper F.C."/>
            <person name="Lang D."/>
            <person name="Le Bail A."/>
            <person name="Leblanc C."/>
            <person name="Lerouge P."/>
            <person name="Lohr M."/>
            <person name="Lopez P.J."/>
            <person name="Martens C."/>
            <person name="Maumus F."/>
            <person name="Michel G."/>
            <person name="Miranda-Saavedra D."/>
            <person name="Morales J."/>
            <person name="Moreau H."/>
            <person name="Motomura T."/>
            <person name="Nagasato C."/>
            <person name="Napoli C.A."/>
            <person name="Nelson D.R."/>
            <person name="Nyvall-Collen P."/>
            <person name="Peters A.F."/>
            <person name="Pommier C."/>
            <person name="Potin P."/>
            <person name="Poulain J."/>
            <person name="Quesneville H."/>
            <person name="Read B."/>
            <person name="Rensing S.A."/>
            <person name="Ritter A."/>
            <person name="Rousvoal S."/>
            <person name="Samanta M."/>
            <person name="Samson G."/>
            <person name="Schroeder D.C."/>
            <person name="Segurens B."/>
            <person name="Strittmatter M."/>
            <person name="Tonon T."/>
            <person name="Tregear J.W."/>
            <person name="Valentin K."/>
            <person name="von Dassow P."/>
            <person name="Yamagishi T."/>
            <person name="Van de Peer Y."/>
            <person name="Wincker P."/>
        </authorList>
    </citation>
    <scope>NUCLEOTIDE SEQUENCE [LARGE SCALE GENOMIC DNA]</scope>
    <source>
        <strain evidence="3">Ec32 / CCAP1310/4</strain>
    </source>
</reference>
<sequence length="582" mass="62469">MLGSQGESARAMTDRQEHFRQGCARGREARIPLHPRPASTFLLTKAEDPLDAPMRDPEVPPTTVKNIVPASAPTAPVSPNWTQLSDGLRALISTTDSLPINVVPLRYSSMHHKPLQLHGQKLKRSIENGSIRGLRYNASNQTVELEETPIASVREAKAPVQTTGKTTPTTKKAAAAKTAPSNPGSPDWTHLSRSLQALAIAKGPLSLSEVGQAYKSKYNNTLDLRGHDLRASLVSGDLQGVRYNASTGKLEIDATRGGATRTTKSPAALQPAKQRTRKETAAAKSHAAVEGQTRPDSDFSERQRSAPVTEETSAPTQPPYLLIDSSSSYNTALATLSLDGALGRTLQQVCMGSMVVVHLSGRQLGSEHGSISLIKVVGKISRPPVLFDVVELSKTKTRQNLLLNKLSPLFADQRSTKVVYDFSNSAIALRRQFGAGFTIGRILDLQLAFEALHGRFGADVVTVLRAFGQQVSYSDAAFRALSCEEASTMRRPIDTTTLGLAAQPVLSLAKVTESAVLSLSKKRQKDIVLEASQAREKVGLSAPSGQALSSNATPAVIGDNDPTYVPLSGLELGEQLRVRCKM</sequence>
<feature type="compositionally biased region" description="Low complexity" evidence="1">
    <location>
        <begin position="162"/>
        <end position="180"/>
    </location>
</feature>
<name>D7FII6_ECTSI</name>
<feature type="compositionally biased region" description="Basic and acidic residues" evidence="1">
    <location>
        <begin position="293"/>
        <end position="304"/>
    </location>
</feature>
<protein>
    <recommendedName>
        <fullName evidence="4">3'-5' exonuclease domain-containing protein</fullName>
    </recommendedName>
</protein>
<dbReference type="InterPro" id="IPR036397">
    <property type="entry name" value="RNaseH_sf"/>
</dbReference>
<dbReference type="GO" id="GO:0003676">
    <property type="term" value="F:nucleic acid binding"/>
    <property type="evidence" value="ECO:0007669"/>
    <property type="project" value="InterPro"/>
</dbReference>
<dbReference type="AlphaFoldDB" id="D7FII6"/>
<accession>D7FII6</accession>
<keyword evidence="3" id="KW-1185">Reference proteome</keyword>
<proteinExistence type="predicted"/>
<feature type="region of interest" description="Disordered" evidence="1">
    <location>
        <begin position="158"/>
        <end position="189"/>
    </location>
</feature>
<gene>
    <name evidence="2" type="ORF">Esi_0120_0073</name>
</gene>
<dbReference type="SUPFAM" id="SSF53098">
    <property type="entry name" value="Ribonuclease H-like"/>
    <property type="match status" value="1"/>
</dbReference>
<dbReference type="EMBL" id="FN649747">
    <property type="protein sequence ID" value="CBJ28809.1"/>
    <property type="molecule type" value="Genomic_DNA"/>
</dbReference>
<feature type="region of interest" description="Disordered" evidence="1">
    <location>
        <begin position="254"/>
        <end position="321"/>
    </location>
</feature>
<evidence type="ECO:0000256" key="1">
    <source>
        <dbReference type="SAM" id="MobiDB-lite"/>
    </source>
</evidence>
<dbReference type="InParanoid" id="D7FII6"/>
<dbReference type="EMBL" id="FN647878">
    <property type="protein sequence ID" value="CBJ28809.1"/>
    <property type="molecule type" value="Genomic_DNA"/>
</dbReference>
<evidence type="ECO:0000313" key="3">
    <source>
        <dbReference type="Proteomes" id="UP000002630"/>
    </source>
</evidence>
<dbReference type="Proteomes" id="UP000002630">
    <property type="component" value="Linkage Group LG22"/>
</dbReference>
<evidence type="ECO:0000313" key="2">
    <source>
        <dbReference type="EMBL" id="CBJ28809.1"/>
    </source>
</evidence>
<organism evidence="2 3">
    <name type="scientific">Ectocarpus siliculosus</name>
    <name type="common">Brown alga</name>
    <name type="synonym">Conferva siliculosa</name>
    <dbReference type="NCBI Taxonomy" id="2880"/>
    <lineage>
        <taxon>Eukaryota</taxon>
        <taxon>Sar</taxon>
        <taxon>Stramenopiles</taxon>
        <taxon>Ochrophyta</taxon>
        <taxon>PX clade</taxon>
        <taxon>Phaeophyceae</taxon>
        <taxon>Ectocarpales</taxon>
        <taxon>Ectocarpaceae</taxon>
        <taxon>Ectocarpus</taxon>
    </lineage>
</organism>
<dbReference type="InterPro" id="IPR012337">
    <property type="entry name" value="RNaseH-like_sf"/>
</dbReference>
<dbReference type="Gene3D" id="3.30.420.10">
    <property type="entry name" value="Ribonuclease H-like superfamily/Ribonuclease H"/>
    <property type="match status" value="1"/>
</dbReference>
<evidence type="ECO:0008006" key="4">
    <source>
        <dbReference type="Google" id="ProtNLM"/>
    </source>
</evidence>